<comment type="caution">
    <text evidence="2">The sequence shown here is derived from an EMBL/GenBank/DDBJ whole genome shotgun (WGS) entry which is preliminary data.</text>
</comment>
<accession>A0A0A0ILT3</accession>
<keyword evidence="1" id="KW-1133">Transmembrane helix</keyword>
<keyword evidence="1" id="KW-0812">Transmembrane</keyword>
<sequence>MKVIKNQMKIKKGYSLIELLVVLSILFLLIGYCGFKCNKFKEVYSNNIEVDFCNNYILHMLQNTSLYCKNKDKSGRLDFGFDNKVKFYCDEKLIKLYEIPKGFKFVNTDLFNCNVKINNLGVIYTACKISYKDKKEKSHDITIRVGSHYVKVK</sequence>
<evidence type="ECO:0000256" key="1">
    <source>
        <dbReference type="SAM" id="Phobius"/>
    </source>
</evidence>
<gene>
    <name evidence="2" type="ORF">Z955_00475</name>
</gene>
<reference evidence="2 3" key="1">
    <citation type="submission" date="2014-01" db="EMBL/GenBank/DDBJ databases">
        <title>Plasmidome dynamics in the species complex Clostridium novyi sensu lato converts strains of independent lineages into distinctly different pathogens.</title>
        <authorList>
            <person name="Skarin H."/>
            <person name="Segerman B."/>
        </authorList>
    </citation>
    <scope>NUCLEOTIDE SEQUENCE [LARGE SCALE GENOMIC DNA]</scope>
    <source>
        <strain evidence="2 3">DC5</strain>
    </source>
</reference>
<evidence type="ECO:0000313" key="2">
    <source>
        <dbReference type="EMBL" id="KGN01908.1"/>
    </source>
</evidence>
<dbReference type="InterPro" id="IPR012902">
    <property type="entry name" value="N_methyl_site"/>
</dbReference>
<evidence type="ECO:0000313" key="3">
    <source>
        <dbReference type="Proteomes" id="UP000030014"/>
    </source>
</evidence>
<feature type="transmembrane region" description="Helical" evidence="1">
    <location>
        <begin position="12"/>
        <end position="32"/>
    </location>
</feature>
<proteinExistence type="predicted"/>
<name>A0A0A0ILT3_CLOBO</name>
<keyword evidence="1" id="KW-0472">Membrane</keyword>
<dbReference type="NCBIfam" id="TIGR02532">
    <property type="entry name" value="IV_pilin_GFxxxE"/>
    <property type="match status" value="1"/>
</dbReference>
<dbReference type="AlphaFoldDB" id="A0A0A0ILT3"/>
<dbReference type="Pfam" id="PF07963">
    <property type="entry name" value="N_methyl"/>
    <property type="match status" value="1"/>
</dbReference>
<protein>
    <submittedName>
        <fullName evidence="2">Potassium transporter TrkG</fullName>
    </submittedName>
</protein>
<dbReference type="Proteomes" id="UP000030014">
    <property type="component" value="Unassembled WGS sequence"/>
</dbReference>
<dbReference type="EMBL" id="JDRY01000001">
    <property type="protein sequence ID" value="KGN01908.1"/>
    <property type="molecule type" value="Genomic_DNA"/>
</dbReference>
<organism evidence="2 3">
    <name type="scientific">Clostridium botulinum C/D str. DC5</name>
    <dbReference type="NCBI Taxonomy" id="1443128"/>
    <lineage>
        <taxon>Bacteria</taxon>
        <taxon>Bacillati</taxon>
        <taxon>Bacillota</taxon>
        <taxon>Clostridia</taxon>
        <taxon>Eubacteriales</taxon>
        <taxon>Clostridiaceae</taxon>
        <taxon>Clostridium</taxon>
    </lineage>
</organism>